<evidence type="ECO:0000256" key="1">
    <source>
        <dbReference type="SAM" id="MobiDB-lite"/>
    </source>
</evidence>
<feature type="compositionally biased region" description="Polar residues" evidence="1">
    <location>
        <begin position="43"/>
        <end position="52"/>
    </location>
</feature>
<evidence type="ECO:0000259" key="2">
    <source>
        <dbReference type="SMART" id="SM00731"/>
    </source>
</evidence>
<dbReference type="InterPro" id="IPR006640">
    <property type="entry name" value="SprT-like_domain"/>
</dbReference>
<proteinExistence type="predicted"/>
<feature type="region of interest" description="Disordered" evidence="1">
    <location>
        <begin position="620"/>
        <end position="656"/>
    </location>
</feature>
<reference evidence="4" key="1">
    <citation type="journal article" date="2020" name="Stud. Mycol.">
        <title>101 Dothideomycetes genomes: A test case for predicting lifestyles and emergence of pathogens.</title>
        <authorList>
            <person name="Haridas S."/>
            <person name="Albert R."/>
            <person name="Binder M."/>
            <person name="Bloem J."/>
            <person name="LaButti K."/>
            <person name="Salamov A."/>
            <person name="Andreopoulos B."/>
            <person name="Baker S."/>
            <person name="Barry K."/>
            <person name="Bills G."/>
            <person name="Bluhm B."/>
            <person name="Cannon C."/>
            <person name="Castanera R."/>
            <person name="Culley D."/>
            <person name="Daum C."/>
            <person name="Ezra D."/>
            <person name="Gonzalez J."/>
            <person name="Henrissat B."/>
            <person name="Kuo A."/>
            <person name="Liang C."/>
            <person name="Lipzen A."/>
            <person name="Lutzoni F."/>
            <person name="Magnuson J."/>
            <person name="Mondo S."/>
            <person name="Nolan M."/>
            <person name="Ohm R."/>
            <person name="Pangilinan J."/>
            <person name="Park H.-J."/>
            <person name="Ramirez L."/>
            <person name="Alfaro M."/>
            <person name="Sun H."/>
            <person name="Tritt A."/>
            <person name="Yoshinaga Y."/>
            <person name="Zwiers L.-H."/>
            <person name="Turgeon B."/>
            <person name="Goodwin S."/>
            <person name="Spatafora J."/>
            <person name="Crous P."/>
            <person name="Grigoriev I."/>
        </authorList>
    </citation>
    <scope>NUCLEOTIDE SEQUENCE [LARGE SCALE GENOMIC DNA]</scope>
    <source>
        <strain evidence="4">CECT 20119</strain>
    </source>
</reference>
<protein>
    <submittedName>
        <fullName evidence="3">SprT-like family-domain-containing protein</fullName>
    </submittedName>
</protein>
<dbReference type="SMART" id="SM00731">
    <property type="entry name" value="SprT"/>
    <property type="match status" value="1"/>
</dbReference>
<sequence length="665" mass="71979">MARKNIDTSDTKQSSVQQSSEDLDFVKHSFSIPPNANAGGQRVHNTATTSPKKVSRTVRHTRDAVIDGDSELNSAIAKQGRSTLPHTGRRVRLLPAVNSIAKLGDDHLDAFSPSGTPVKCKRVPPMRMRATPARTAKAAASYRDIKIIDIDSSDEDEEVEEVEESVFCDEVSESSEDSSSDSDISIDSPVHWPGEKTRALSPAKTSSPRKTQKALSFPGPAQHVGTQQTEVEKSKDEAPSDSDKENASGAIKPVLKARPLTPTEKTTPPPSPSKARLASPSKQRIRIPTPPGRPSLDNFWDANEVNGWNDRHSPKKPPLASASPSKSPLKSPKKSRAEVLARKTFDETKEQLAIDFVAELDQTICQGQIAAATSSTGGIKIIWSKTLNSTAGRASWKRETIRTKAAQPALTSSSTSSSASPSPIPSSHSSTPPHLPTPIPAPTPTSAPHPVTYKHHCTIELALKILTCPDRLHNTLAHEFCHLATYIVSGVKDRPHGPEFKAWGRKCDKAFKHKGVKVTTRHGYEIEFRYLWGMLAYDGGCGREYGRHSKSIDPGKVRCGECKGRLVQVRPAPRGQGKKEVGGFAGFVKEQFAGVKGEMEEAGVKVGHGEVMAELGRRFRARKEGGEGGNGKGRETKVEKDGGRGSEMDDLVQGMRDVVVISDGE</sequence>
<accession>A0A6A6GFB7</accession>
<feature type="region of interest" description="Disordered" evidence="1">
    <location>
        <begin position="393"/>
        <end position="448"/>
    </location>
</feature>
<keyword evidence="4" id="KW-1185">Reference proteome</keyword>
<feature type="compositionally biased region" description="Low complexity" evidence="1">
    <location>
        <begin position="408"/>
        <end position="432"/>
    </location>
</feature>
<dbReference type="GO" id="GO:0006950">
    <property type="term" value="P:response to stress"/>
    <property type="evidence" value="ECO:0007669"/>
    <property type="project" value="UniProtKB-ARBA"/>
</dbReference>
<dbReference type="AlphaFoldDB" id="A0A6A6GFB7"/>
<dbReference type="Proteomes" id="UP000799538">
    <property type="component" value="Unassembled WGS sequence"/>
</dbReference>
<dbReference type="Pfam" id="PF10263">
    <property type="entry name" value="SprT-like"/>
    <property type="match status" value="1"/>
</dbReference>
<dbReference type="GO" id="GO:0005634">
    <property type="term" value="C:nucleus"/>
    <property type="evidence" value="ECO:0007669"/>
    <property type="project" value="TreeGrafter"/>
</dbReference>
<feature type="domain" description="SprT-like" evidence="2">
    <location>
        <begin position="350"/>
        <end position="569"/>
    </location>
</feature>
<feature type="compositionally biased region" description="Basic and acidic residues" evidence="1">
    <location>
        <begin position="1"/>
        <end position="10"/>
    </location>
</feature>
<organism evidence="3 4">
    <name type="scientific">Elsinoe ampelina</name>
    <dbReference type="NCBI Taxonomy" id="302913"/>
    <lineage>
        <taxon>Eukaryota</taxon>
        <taxon>Fungi</taxon>
        <taxon>Dikarya</taxon>
        <taxon>Ascomycota</taxon>
        <taxon>Pezizomycotina</taxon>
        <taxon>Dothideomycetes</taxon>
        <taxon>Dothideomycetidae</taxon>
        <taxon>Myriangiales</taxon>
        <taxon>Elsinoaceae</taxon>
        <taxon>Elsinoe</taxon>
    </lineage>
</organism>
<feature type="compositionally biased region" description="Basic and acidic residues" evidence="1">
    <location>
        <begin position="230"/>
        <end position="246"/>
    </location>
</feature>
<gene>
    <name evidence="3" type="ORF">BDZ85DRAFT_234848</name>
</gene>
<feature type="compositionally biased region" description="Basic and acidic residues" evidence="1">
    <location>
        <begin position="622"/>
        <end position="647"/>
    </location>
</feature>
<dbReference type="EMBL" id="ML992505">
    <property type="protein sequence ID" value="KAF2224395.1"/>
    <property type="molecule type" value="Genomic_DNA"/>
</dbReference>
<evidence type="ECO:0000313" key="4">
    <source>
        <dbReference type="Proteomes" id="UP000799538"/>
    </source>
</evidence>
<feature type="compositionally biased region" description="Pro residues" evidence="1">
    <location>
        <begin position="433"/>
        <end position="447"/>
    </location>
</feature>
<feature type="region of interest" description="Disordered" evidence="1">
    <location>
        <begin position="1"/>
        <end position="58"/>
    </location>
</feature>
<evidence type="ECO:0000313" key="3">
    <source>
        <dbReference type="EMBL" id="KAF2224395.1"/>
    </source>
</evidence>
<name>A0A6A6GFB7_9PEZI</name>
<feature type="compositionally biased region" description="Low complexity" evidence="1">
    <location>
        <begin position="318"/>
        <end position="330"/>
    </location>
</feature>
<dbReference type="OrthoDB" id="20772at2759"/>
<dbReference type="PANTHER" id="PTHR23099">
    <property type="entry name" value="TRANSCRIPTIONAL REGULATOR"/>
    <property type="match status" value="1"/>
</dbReference>
<feature type="compositionally biased region" description="Acidic residues" evidence="1">
    <location>
        <begin position="151"/>
        <end position="180"/>
    </location>
</feature>
<feature type="compositionally biased region" description="Polar residues" evidence="1">
    <location>
        <begin position="11"/>
        <end position="20"/>
    </location>
</feature>
<feature type="region of interest" description="Disordered" evidence="1">
    <location>
        <begin position="151"/>
        <end position="337"/>
    </location>
</feature>
<dbReference type="PANTHER" id="PTHR23099:SF0">
    <property type="entry name" value="GERM CELL NUCLEAR ACIDIC PROTEIN"/>
    <property type="match status" value="1"/>
</dbReference>